<evidence type="ECO:0008006" key="4">
    <source>
        <dbReference type="Google" id="ProtNLM"/>
    </source>
</evidence>
<sequence length="71" mass="7836">MIGTWAEPQRPIAPVAETEPIADEVDNGLAPYPAWNGYDLDCSDMDRPVRVDGPDPHRLDRDNDGVGCESR</sequence>
<feature type="region of interest" description="Disordered" evidence="1">
    <location>
        <begin position="44"/>
        <end position="71"/>
    </location>
</feature>
<evidence type="ECO:0000256" key="1">
    <source>
        <dbReference type="SAM" id="MobiDB-lite"/>
    </source>
</evidence>
<dbReference type="Proteomes" id="UP000582837">
    <property type="component" value="Unassembled WGS sequence"/>
</dbReference>
<dbReference type="RefSeq" id="WP_205761433.1">
    <property type="nucleotide sequence ID" value="NZ_JABDTL010000001.1"/>
</dbReference>
<gene>
    <name evidence="2" type="ORF">HNQ61_002200</name>
</gene>
<name>A0A841GXW2_9BACT</name>
<evidence type="ECO:0000313" key="2">
    <source>
        <dbReference type="EMBL" id="MBB6070579.1"/>
    </source>
</evidence>
<comment type="caution">
    <text evidence="2">The sequence shown here is derived from an EMBL/GenBank/DDBJ whole genome shotgun (WGS) entry which is preliminary data.</text>
</comment>
<reference evidence="2 3" key="1">
    <citation type="submission" date="2020-08" db="EMBL/GenBank/DDBJ databases">
        <title>Genomic Encyclopedia of Type Strains, Phase IV (KMG-IV): sequencing the most valuable type-strain genomes for metagenomic binning, comparative biology and taxonomic classification.</title>
        <authorList>
            <person name="Goeker M."/>
        </authorList>
    </citation>
    <scope>NUCLEOTIDE SEQUENCE [LARGE SCALE GENOMIC DNA]</scope>
    <source>
        <strain evidence="2 3">DSM 29007</strain>
    </source>
</reference>
<protein>
    <recommendedName>
        <fullName evidence="4">Excalibur calcium-binding domain-containing protein</fullName>
    </recommendedName>
</protein>
<dbReference type="AlphaFoldDB" id="A0A841GXW2"/>
<proteinExistence type="predicted"/>
<keyword evidence="3" id="KW-1185">Reference proteome</keyword>
<organism evidence="2 3">
    <name type="scientific">Longimicrobium terrae</name>
    <dbReference type="NCBI Taxonomy" id="1639882"/>
    <lineage>
        <taxon>Bacteria</taxon>
        <taxon>Pseudomonadati</taxon>
        <taxon>Gemmatimonadota</taxon>
        <taxon>Longimicrobiia</taxon>
        <taxon>Longimicrobiales</taxon>
        <taxon>Longimicrobiaceae</taxon>
        <taxon>Longimicrobium</taxon>
    </lineage>
</organism>
<evidence type="ECO:0000313" key="3">
    <source>
        <dbReference type="Proteomes" id="UP000582837"/>
    </source>
</evidence>
<dbReference type="EMBL" id="JACHIA010000005">
    <property type="protein sequence ID" value="MBB6070579.1"/>
    <property type="molecule type" value="Genomic_DNA"/>
</dbReference>
<accession>A0A841GXW2</accession>